<evidence type="ECO:0000313" key="1">
    <source>
        <dbReference type="EMBL" id="MDX3131688.1"/>
    </source>
</evidence>
<comment type="caution">
    <text evidence="1">The sequence shown here is derived from an EMBL/GenBank/DDBJ whole genome shotgun (WGS) entry which is preliminary data.</text>
</comment>
<evidence type="ECO:0000313" key="2">
    <source>
        <dbReference type="Proteomes" id="UP001273589"/>
    </source>
</evidence>
<name>A0AAJ2PQ89_9ACTN</name>
<dbReference type="InterPro" id="IPR010310">
    <property type="entry name" value="T7SS_ESAT-6-like"/>
</dbReference>
<gene>
    <name evidence="1" type="ORF">PV367_18270</name>
</gene>
<dbReference type="Gene3D" id="1.10.287.1060">
    <property type="entry name" value="ESAT-6-like"/>
    <property type="match status" value="1"/>
</dbReference>
<dbReference type="Pfam" id="PF06013">
    <property type="entry name" value="WXG100"/>
    <property type="match status" value="1"/>
</dbReference>
<organism evidence="1 2">
    <name type="scientific">Streptomyces europaeiscabiei</name>
    <dbReference type="NCBI Taxonomy" id="146819"/>
    <lineage>
        <taxon>Bacteria</taxon>
        <taxon>Bacillati</taxon>
        <taxon>Actinomycetota</taxon>
        <taxon>Actinomycetes</taxon>
        <taxon>Kitasatosporales</taxon>
        <taxon>Streptomycetaceae</taxon>
        <taxon>Streptomyces</taxon>
    </lineage>
</organism>
<dbReference type="Proteomes" id="UP001273589">
    <property type="component" value="Unassembled WGS sequence"/>
</dbReference>
<proteinExistence type="predicted"/>
<dbReference type="AlphaFoldDB" id="A0AAJ2PQ89"/>
<reference evidence="1" key="1">
    <citation type="journal article" date="2023" name="Microb. Genom.">
        <title>Mesoterricola silvestris gen. nov., sp. nov., Mesoterricola sediminis sp. nov., Geothrix oryzae sp. nov., Geothrix edaphica sp. nov., Geothrix rubra sp. nov., and Geothrix limicola sp. nov., six novel members of Acidobacteriota isolated from soils.</title>
        <authorList>
            <person name="Weisberg A.J."/>
            <person name="Pearce E."/>
            <person name="Kramer C.G."/>
            <person name="Chang J.H."/>
            <person name="Clarke C.R."/>
        </authorList>
    </citation>
    <scope>NUCLEOTIDE SEQUENCE</scope>
    <source>
        <strain evidence="1">ND06-05F</strain>
    </source>
</reference>
<dbReference type="InterPro" id="IPR036689">
    <property type="entry name" value="ESAT-6-like_sf"/>
</dbReference>
<accession>A0AAJ2PQ89</accession>
<dbReference type="EMBL" id="JARAWN010000102">
    <property type="protein sequence ID" value="MDX3131688.1"/>
    <property type="molecule type" value="Genomic_DNA"/>
</dbReference>
<sequence>MAGSQKQKLENDAVILLQKQMLAKYENVKSRVHRLQGIIDSLETGQWDGIGRAAFDKKQFEINQSLRSMGNILAEVIEAMTSARNIIDTKEDEVRAAVNRIDIQDGAPTVSPLSSY</sequence>
<dbReference type="RefSeq" id="WP_119580949.1">
    <property type="nucleotide sequence ID" value="NZ_CP108079.1"/>
</dbReference>
<protein>
    <submittedName>
        <fullName evidence="1">WXG100 family type VII secretion target</fullName>
    </submittedName>
</protein>
<dbReference type="SUPFAM" id="SSF140453">
    <property type="entry name" value="EsxAB dimer-like"/>
    <property type="match status" value="1"/>
</dbReference>